<dbReference type="InterPro" id="IPR033453">
    <property type="entry name" value="Glyco_hydro_30_TIM-barrel"/>
</dbReference>
<evidence type="ECO:0000256" key="1">
    <source>
        <dbReference type="ARBA" id="ARBA00000448"/>
    </source>
</evidence>
<evidence type="ECO:0000313" key="14">
    <source>
        <dbReference type="Proteomes" id="UP000593842"/>
    </source>
</evidence>
<feature type="domain" description="CBM6" evidence="12">
    <location>
        <begin position="648"/>
        <end position="771"/>
    </location>
</feature>
<dbReference type="GeneID" id="70580627"/>
<dbReference type="Gene3D" id="2.60.120.260">
    <property type="entry name" value="Galactose-binding domain-like"/>
    <property type="match status" value="5"/>
</dbReference>
<dbReference type="SUPFAM" id="SSF52279">
    <property type="entry name" value="Beta-D-glucan exohydrolase, C-terminal domain"/>
    <property type="match status" value="1"/>
</dbReference>
<feature type="domain" description="CBM6" evidence="12">
    <location>
        <begin position="1877"/>
        <end position="2013"/>
    </location>
</feature>
<dbReference type="Gene3D" id="3.40.50.1700">
    <property type="entry name" value="Glycoside hydrolase family 3 C-terminal domain"/>
    <property type="match status" value="1"/>
</dbReference>
<feature type="coiled-coil region" evidence="8">
    <location>
        <begin position="345"/>
        <end position="372"/>
    </location>
</feature>
<feature type="signal peptide" evidence="11">
    <location>
        <begin position="1"/>
        <end position="24"/>
    </location>
</feature>
<comment type="similarity">
    <text evidence="2 7">Belongs to the glycosyl hydrolase 3 family.</text>
</comment>
<dbReference type="CDD" id="cd00146">
    <property type="entry name" value="PKD"/>
    <property type="match status" value="1"/>
</dbReference>
<dbReference type="RefSeq" id="WP_234697781.1">
    <property type="nucleotide sequence ID" value="NZ_AP024085.1"/>
</dbReference>
<dbReference type="PRINTS" id="PR00133">
    <property type="entry name" value="GLHYDRLASE3"/>
</dbReference>
<keyword evidence="10" id="KW-0472">Membrane</keyword>
<feature type="domain" description="CBM6" evidence="12">
    <location>
        <begin position="1421"/>
        <end position="1547"/>
    </location>
</feature>
<dbReference type="PROSITE" id="PS51175">
    <property type="entry name" value="CBM6"/>
    <property type="match status" value="4"/>
</dbReference>
<comment type="catalytic activity">
    <reaction evidence="1">
        <text>Hydrolysis of terminal, non-reducing beta-D-glucosyl residues with release of beta-D-glucose.</text>
        <dbReference type="EC" id="3.2.1.21"/>
    </reaction>
</comment>
<dbReference type="Pfam" id="PF03422">
    <property type="entry name" value="CBM_6"/>
    <property type="match status" value="3"/>
</dbReference>
<name>A0A7I8E0Q1_9FIRM</name>
<evidence type="ECO:0000256" key="11">
    <source>
        <dbReference type="SAM" id="SignalP"/>
    </source>
</evidence>
<dbReference type="EC" id="3.2.1.21" evidence="3"/>
<dbReference type="SMART" id="SM00606">
    <property type="entry name" value="CBD_IV"/>
    <property type="match status" value="3"/>
</dbReference>
<keyword evidence="5 7" id="KW-0378">Hydrolase</keyword>
<keyword evidence="10" id="KW-1133">Transmembrane helix</keyword>
<evidence type="ECO:0000256" key="9">
    <source>
        <dbReference type="SAM" id="MobiDB-lite"/>
    </source>
</evidence>
<protein>
    <recommendedName>
        <fullName evidence="3">beta-glucosidase</fullName>
        <ecNumber evidence="3">3.2.1.21</ecNumber>
    </recommendedName>
</protein>
<keyword evidence="4 11" id="KW-0732">Signal</keyword>
<dbReference type="Pfam" id="PF16403">
    <property type="entry name" value="Bact_surface_Ig-like"/>
    <property type="match status" value="2"/>
</dbReference>
<evidence type="ECO:0000256" key="10">
    <source>
        <dbReference type="SAM" id="Phobius"/>
    </source>
</evidence>
<evidence type="ECO:0000256" key="8">
    <source>
        <dbReference type="SAM" id="Coils"/>
    </source>
</evidence>
<dbReference type="InterPro" id="IPR036962">
    <property type="entry name" value="Glyco_hydro_3_N_sf"/>
</dbReference>
<evidence type="ECO:0000259" key="12">
    <source>
        <dbReference type="PROSITE" id="PS51175"/>
    </source>
</evidence>
<dbReference type="GO" id="GO:0030246">
    <property type="term" value="F:carbohydrate binding"/>
    <property type="evidence" value="ECO:0007669"/>
    <property type="project" value="InterPro"/>
</dbReference>
<dbReference type="InterPro" id="IPR051915">
    <property type="entry name" value="Cellulose_Degrad_GH3"/>
</dbReference>
<dbReference type="Pfam" id="PF00933">
    <property type="entry name" value="Glyco_hydro_3"/>
    <property type="match status" value="1"/>
</dbReference>
<dbReference type="PANTHER" id="PTHR30620:SF16">
    <property type="entry name" value="LYSOSOMAL BETA GLUCOSIDASE"/>
    <property type="match status" value="1"/>
</dbReference>
<feature type="domain" description="CBM6" evidence="12">
    <location>
        <begin position="1266"/>
        <end position="1423"/>
    </location>
</feature>
<evidence type="ECO:0000256" key="5">
    <source>
        <dbReference type="ARBA" id="ARBA00022801"/>
    </source>
</evidence>
<dbReference type="CDD" id="cd04080">
    <property type="entry name" value="CBM6_cellulase-like"/>
    <property type="match status" value="1"/>
</dbReference>
<dbReference type="InterPro" id="IPR019800">
    <property type="entry name" value="Glyco_hydro_3_AS"/>
</dbReference>
<organism evidence="13 14">
    <name type="scientific">Faecalibacillus intestinalis</name>
    <dbReference type="NCBI Taxonomy" id="1982626"/>
    <lineage>
        <taxon>Bacteria</taxon>
        <taxon>Bacillati</taxon>
        <taxon>Bacillota</taxon>
        <taxon>Erysipelotrichia</taxon>
        <taxon>Erysipelotrichales</taxon>
        <taxon>Coprobacillaceae</taxon>
        <taxon>Faecalibacillus</taxon>
    </lineage>
</organism>
<dbReference type="InterPro" id="IPR013783">
    <property type="entry name" value="Ig-like_fold"/>
</dbReference>
<dbReference type="EMBL" id="AP024085">
    <property type="protein sequence ID" value="BCL58477.1"/>
    <property type="molecule type" value="Genomic_DNA"/>
</dbReference>
<dbReference type="InterPro" id="IPR036881">
    <property type="entry name" value="Glyco_hydro_3_C_sf"/>
</dbReference>
<dbReference type="Pfam" id="PF01915">
    <property type="entry name" value="Glyco_hydro_3_C"/>
    <property type="match status" value="1"/>
</dbReference>
<dbReference type="InterPro" id="IPR001764">
    <property type="entry name" value="Glyco_hydro_3_N"/>
</dbReference>
<evidence type="ECO:0000313" key="13">
    <source>
        <dbReference type="EMBL" id="BCL58477.1"/>
    </source>
</evidence>
<dbReference type="KEGG" id="fit:Fi14EGH31_21890"/>
<dbReference type="Gene3D" id="3.20.20.80">
    <property type="entry name" value="Glycosidases"/>
    <property type="match status" value="1"/>
</dbReference>
<evidence type="ECO:0000256" key="4">
    <source>
        <dbReference type="ARBA" id="ARBA00022729"/>
    </source>
</evidence>
<feature type="transmembrane region" description="Helical" evidence="10">
    <location>
        <begin position="2227"/>
        <end position="2244"/>
    </location>
</feature>
<keyword evidence="6 7" id="KW-0326">Glycosidase</keyword>
<evidence type="ECO:0000256" key="7">
    <source>
        <dbReference type="RuleBase" id="RU361161"/>
    </source>
</evidence>
<sequence>MMKRILKVLLVALMVVASIVRVDAKTTISQRVQNIINNMSSTDKVAQMIQTDTRWITPEEVAEYKIGSILSGGGAAPSSGNQLKNWADSANSYQQAVINSGGIPLLYGIDAVHGNNNLYGATIYPHNIGLAAANNQQLVENIGNATASEVRAMGANWTFTPTLGVPHNERWGRTYETFGDDVERVTSLGNAYIKGIEKDGTTLSTAKHYVGEGLTTNGTNQGNVELSESDYNDLINANMDNEIVKEILTPYKKAIDQGVQSIMVSYNSINGKKCHGNKDVITTLLKEKLGFEGIVISDYNGLDQIENQSSYKDKAIACINAGVDMLMVAEKDGDTPRWKNLYNALVEAVNENKISEERLNDATARILTAKENIGLLDDSSKAYANTDEQALFGGQEHRSLARQAVSESLVLLKNDIVKDNQTIMQALQNMDNLMVAGSAGDDIGKQCGGWTITWQGATGNTTKGTTIFSGLKAAMDKKGGTVNYSANGVFTDSDKKVDAAIVVVGEDPYAESSGDRSAGQLKLPASDISTIKQIENSHPDTPIILVLTTGRPIAIADYVNDQHIKGIVNAWLPGSEGEGVADVLLGDKDFVGTNPITWTWYPQDITSKYTDTSKVLYPVGYGLKKAEKTGNFTTIDDPNVVDLGKTNGKLEAEDFVDAHSSIQLENNGTTVGYLQDGRYMTYKIKVPEKAAYKLTVQVARQYESTIDGAFELYLDDELVLEKKNTSVVSTGSWTTFTAQEMKALVSLKAGVHELKLVARDEDFNFDYYTFEKAGDYVGPVVPEEVTNVGTGAMLQEGAVEVSMSSSENSQSMSWYKGEFEISNKNATKDALDLRVADDSTQTTIIVNDQKTYQSVLGMGTSIEEATIHNLLKMSDENRQAFLRRLLDPVNGMGMSLMRVTIGTSDFTAQDFYTYYDGTGKELDGKPDWNNVTGKGFSIQKDQDYGVIKVLKEMMTIAKELGVENNLKFFASSWTPPGWMKTATSSSKSYENNDLLLKGGKLNDAYINDLAKYMVRFVEEYKKQGIPIYAMTLQNEPLLEINYPSCAMTGTQEAKLAKAIKSELAQSTILNDQEKNVKLWAFDHNFDGADKFMKDFFKEAGNDYNIDGIAFHPYGGNASTMGSFYDDYKDQLSMNLTERSVWGTSGANDIITWLRNGSESYNSWVTMLDSNIATHHWVGTPDPTLFVQDANNPQRYWATPEVYIMSQFTKYVKPGYVRIDTNNGSSSTVTNVAFKDPETGKIVMIVANRSGADQKFKVMMNGTQFNAVLPAGNVATYVWDGSIAEVKGNEIPGVLKATDAINYDKLKVKDDGSGFGDIQDGAWADYLIDVKEAGIYNVSIPHAIGPTSGPSVDSNIDNKQIILKVDNEEVGHTVTKRFDTWSSSWNAWSTTRNVQIQMKLNAGVQRLTLALPQGNMDVGALTFTKAKDVLNVPGYIHALDYSYGENIIAENNENVGFFDDGDKLEYTVNVQKAGNYKMKLEYAKGEKDAEFDVYVDNVLTTSSTLETTGSFSTYKTGTVAIDLPEGSHKIMFVPKNTGGFNLKSLSFGSYIQLENDSLKEGKLNGQKITVQLKDGKFNEQLNKDNWHIDLPQGVDFDLDRVSDTKVTITLKGQEVVDYDSNRTLKVEVDAKEVGDKDYLLSDQTVIEAVDDEEVLEDIGNLDFDSNTFVLKIKGGKFNQKIKPSDLTLSEEISQYVKVSEVKVNKDGTEVSVTLERTNTNYDDFAGTINVKPSGYSEGDLDLVANIKLLKTDRLPESINVKDEAVKLNESDAYRKRGTLVNGAKGDYLDFFLNIEEEGNYVLTYKVKDNEAVENGLKLSGGLGLATDNLGSVSFGKYWGNAQGYAQMLNLKAGEQTLRFEVNNPGFELTDLQIKKLTDVIEVNDTKDGKTTISADQVVDGSKEIGWAIEDSSTKNIGFGSAGTYQDYYVDVKTAGLYDLKVNYSHDCGSDTKAVVMRVDGNTTTQLGEVTLKNTGGWANYQDSDTIEIRLEAGKQFIRIYDDIDGFNYRHVQLTFKGKQDVTQPEITGKDAIVYVDDETDIKDLLELKAIDDIDGDLSNKLTISGDYNCHQAGTYTLTVTVSDQAGNEAIQTFTIKVVEKAKLVIDSKEFIVGDKFDPLTGVKVYDVDGTDITTKLTVVNNNVDPSKEGTYQVIYSVVDALGNEVEFTREVIVKKVKTDVEPSNPDVPSVSKPNDSSSDNQLSSSNGGQETIVGQVVKSTKTGDNTQLVTMMSMLLLAGIGFIVLKRRKYNH</sequence>
<evidence type="ECO:0000256" key="2">
    <source>
        <dbReference type="ARBA" id="ARBA00005336"/>
    </source>
</evidence>
<evidence type="ECO:0000256" key="6">
    <source>
        <dbReference type="ARBA" id="ARBA00023295"/>
    </source>
</evidence>
<feature type="compositionally biased region" description="Low complexity" evidence="9">
    <location>
        <begin position="2194"/>
        <end position="2208"/>
    </location>
</feature>
<evidence type="ECO:0000256" key="3">
    <source>
        <dbReference type="ARBA" id="ARBA00012744"/>
    </source>
</evidence>
<gene>
    <name evidence="13" type="ORF">Fi14EGH31_21890</name>
</gene>
<feature type="chain" id="PRO_5032782220" description="beta-glucosidase" evidence="11">
    <location>
        <begin position="25"/>
        <end position="2251"/>
    </location>
</feature>
<dbReference type="InterPro" id="IPR002772">
    <property type="entry name" value="Glyco_hydro_3_C"/>
</dbReference>
<accession>A0A7I8E0Q1</accession>
<dbReference type="InterPro" id="IPR006584">
    <property type="entry name" value="Cellulose-bd_IV"/>
</dbReference>
<dbReference type="Gene3D" id="3.20.20.300">
    <property type="entry name" value="Glycoside hydrolase, family 3, N-terminal domain"/>
    <property type="match status" value="1"/>
</dbReference>
<keyword evidence="10" id="KW-0812">Transmembrane</keyword>
<dbReference type="NCBIfam" id="TIGR01167">
    <property type="entry name" value="LPXTG_anchor"/>
    <property type="match status" value="1"/>
</dbReference>
<dbReference type="SUPFAM" id="SSF51445">
    <property type="entry name" value="(Trans)glycosidases"/>
    <property type="match status" value="2"/>
</dbReference>
<keyword evidence="8" id="KW-0175">Coiled coil</keyword>
<dbReference type="GO" id="GO:0009251">
    <property type="term" value="P:glucan catabolic process"/>
    <property type="evidence" value="ECO:0007669"/>
    <property type="project" value="TreeGrafter"/>
</dbReference>
<dbReference type="Pfam" id="PF02055">
    <property type="entry name" value="Glyco_hydro_30"/>
    <property type="match status" value="1"/>
</dbReference>
<dbReference type="InterPro" id="IPR032179">
    <property type="entry name" value="Cry22Aa_Ig-like"/>
</dbReference>
<dbReference type="PROSITE" id="PS00775">
    <property type="entry name" value="GLYCOSYL_HYDROL_F3"/>
    <property type="match status" value="1"/>
</dbReference>
<reference evidence="14" key="1">
    <citation type="submission" date="2020-09" db="EMBL/GenBank/DDBJ databases">
        <title>Complete genome sequencing of Faecalibacillus intestinalis strain 14EGH31.</title>
        <authorList>
            <person name="Sakamoto M."/>
            <person name="Murakami T."/>
            <person name="Mori H."/>
        </authorList>
    </citation>
    <scope>NUCLEOTIDE SEQUENCE [LARGE SCALE GENOMIC DNA]</scope>
    <source>
        <strain evidence="14">14EGH31</strain>
    </source>
</reference>
<dbReference type="Proteomes" id="UP000593842">
    <property type="component" value="Chromosome"/>
</dbReference>
<dbReference type="InterPro" id="IPR008979">
    <property type="entry name" value="Galactose-bd-like_sf"/>
</dbReference>
<dbReference type="InterPro" id="IPR005084">
    <property type="entry name" value="CBM6"/>
</dbReference>
<dbReference type="Pfam" id="PF17189">
    <property type="entry name" value="Glyco_hydro_30C"/>
    <property type="match status" value="1"/>
</dbReference>
<dbReference type="InterPro" id="IPR033452">
    <property type="entry name" value="GH30_C"/>
</dbReference>
<feature type="region of interest" description="Disordered" evidence="9">
    <location>
        <begin position="2179"/>
        <end position="2216"/>
    </location>
</feature>
<dbReference type="InterPro" id="IPR017853">
    <property type="entry name" value="GH"/>
</dbReference>
<proteinExistence type="inferred from homology"/>
<dbReference type="SUPFAM" id="SSF49785">
    <property type="entry name" value="Galactose-binding domain-like"/>
    <property type="match status" value="4"/>
</dbReference>
<dbReference type="Gene3D" id="2.60.40.10">
    <property type="entry name" value="Immunoglobulins"/>
    <property type="match status" value="2"/>
</dbReference>
<dbReference type="GO" id="GO:0008422">
    <property type="term" value="F:beta-glucosidase activity"/>
    <property type="evidence" value="ECO:0007669"/>
    <property type="project" value="UniProtKB-EC"/>
</dbReference>
<dbReference type="PANTHER" id="PTHR30620">
    <property type="entry name" value="PERIPLASMIC BETA-GLUCOSIDASE-RELATED"/>
    <property type="match status" value="1"/>
</dbReference>